<dbReference type="RefSeq" id="WP_343924253.1">
    <property type="nucleotide sequence ID" value="NZ_BAAAKW010000025.1"/>
</dbReference>
<feature type="transmembrane region" description="Helical" evidence="5">
    <location>
        <begin position="91"/>
        <end position="112"/>
    </location>
</feature>
<keyword evidence="7" id="KW-1185">Reference proteome</keyword>
<evidence type="ECO:0008006" key="8">
    <source>
        <dbReference type="Google" id="ProtNLM"/>
    </source>
</evidence>
<evidence type="ECO:0000256" key="2">
    <source>
        <dbReference type="ARBA" id="ARBA00022692"/>
    </source>
</evidence>
<dbReference type="SUPFAM" id="SSF103481">
    <property type="entry name" value="Multidrug resistance efflux transporter EmrE"/>
    <property type="match status" value="1"/>
</dbReference>
<dbReference type="PANTHER" id="PTHR40761:SF1">
    <property type="entry name" value="CONSERVED INTEGRAL MEMBRANE ALANINE VALINE AND LEUCINE RICH PROTEIN-RELATED"/>
    <property type="match status" value="1"/>
</dbReference>
<feature type="transmembrane region" description="Helical" evidence="5">
    <location>
        <begin position="185"/>
        <end position="204"/>
    </location>
</feature>
<dbReference type="PANTHER" id="PTHR40761">
    <property type="entry name" value="CONSERVED INTEGRAL MEMBRANE ALANINE VALINE AND LEUCINE RICH PROTEIN-RELATED"/>
    <property type="match status" value="1"/>
</dbReference>
<evidence type="ECO:0000313" key="6">
    <source>
        <dbReference type="EMBL" id="GAA1215020.1"/>
    </source>
</evidence>
<keyword evidence="3 5" id="KW-1133">Transmembrane helix</keyword>
<feature type="transmembrane region" description="Helical" evidence="5">
    <location>
        <begin position="124"/>
        <end position="147"/>
    </location>
</feature>
<comment type="subcellular location">
    <subcellularLocation>
        <location evidence="1">Membrane</location>
        <topology evidence="1">Multi-pass membrane protein</topology>
    </subcellularLocation>
</comment>
<proteinExistence type="predicted"/>
<dbReference type="InterPro" id="IPR008521">
    <property type="entry name" value="Mg_trans_NIPA"/>
</dbReference>
<feature type="transmembrane region" description="Helical" evidence="5">
    <location>
        <begin position="224"/>
        <end position="243"/>
    </location>
</feature>
<gene>
    <name evidence="6" type="ORF">GCM10009655_12850</name>
</gene>
<dbReference type="Pfam" id="PF05653">
    <property type="entry name" value="Mg_trans_NIPA"/>
    <property type="match status" value="1"/>
</dbReference>
<evidence type="ECO:0000313" key="7">
    <source>
        <dbReference type="Proteomes" id="UP001500943"/>
    </source>
</evidence>
<reference evidence="7" key="1">
    <citation type="journal article" date="2019" name="Int. J. Syst. Evol. Microbiol.">
        <title>The Global Catalogue of Microorganisms (GCM) 10K type strain sequencing project: providing services to taxonomists for standard genome sequencing and annotation.</title>
        <authorList>
            <consortium name="The Broad Institute Genomics Platform"/>
            <consortium name="The Broad Institute Genome Sequencing Center for Infectious Disease"/>
            <person name="Wu L."/>
            <person name="Ma J."/>
        </authorList>
    </citation>
    <scope>NUCLEOTIDE SEQUENCE [LARGE SCALE GENOMIC DNA]</scope>
    <source>
        <strain evidence="7">JCM 12762</strain>
    </source>
</reference>
<accession>A0ABP4G611</accession>
<keyword evidence="2 5" id="KW-0812">Transmembrane</keyword>
<evidence type="ECO:0000256" key="5">
    <source>
        <dbReference type="SAM" id="Phobius"/>
    </source>
</evidence>
<evidence type="ECO:0000256" key="1">
    <source>
        <dbReference type="ARBA" id="ARBA00004141"/>
    </source>
</evidence>
<comment type="caution">
    <text evidence="6">The sequence shown here is derived from an EMBL/GenBank/DDBJ whole genome shotgun (WGS) entry which is preliminary data.</text>
</comment>
<organism evidence="6 7">
    <name type="scientific">Rhodoglobus aureus</name>
    <dbReference type="NCBI Taxonomy" id="191497"/>
    <lineage>
        <taxon>Bacteria</taxon>
        <taxon>Bacillati</taxon>
        <taxon>Actinomycetota</taxon>
        <taxon>Actinomycetes</taxon>
        <taxon>Micrococcales</taxon>
        <taxon>Microbacteriaceae</taxon>
        <taxon>Rhodoglobus</taxon>
    </lineage>
</organism>
<feature type="transmembrane region" description="Helical" evidence="5">
    <location>
        <begin position="20"/>
        <end position="38"/>
    </location>
</feature>
<protein>
    <recommendedName>
        <fullName evidence="8">Multidrug DMT transporter permease</fullName>
    </recommendedName>
</protein>
<evidence type="ECO:0000256" key="3">
    <source>
        <dbReference type="ARBA" id="ARBA00022989"/>
    </source>
</evidence>
<evidence type="ECO:0000256" key="4">
    <source>
        <dbReference type="ARBA" id="ARBA00023136"/>
    </source>
</evidence>
<feature type="transmembrane region" description="Helical" evidence="5">
    <location>
        <begin position="159"/>
        <end position="178"/>
    </location>
</feature>
<keyword evidence="4 5" id="KW-0472">Membrane</keyword>
<name>A0ABP4G611_9MICO</name>
<dbReference type="Proteomes" id="UP001500943">
    <property type="component" value="Unassembled WGS sequence"/>
</dbReference>
<dbReference type="InterPro" id="IPR037185">
    <property type="entry name" value="EmrE-like"/>
</dbReference>
<feature type="transmembrane region" description="Helical" evidence="5">
    <location>
        <begin position="282"/>
        <end position="304"/>
    </location>
</feature>
<feature type="transmembrane region" description="Helical" evidence="5">
    <location>
        <begin position="66"/>
        <end position="85"/>
    </location>
</feature>
<dbReference type="EMBL" id="BAAAKW010000025">
    <property type="protein sequence ID" value="GAA1215020.1"/>
    <property type="molecule type" value="Genomic_DNA"/>
</dbReference>
<sequence length="313" mass="32574">MPPDILDLTDQISLTPLQAVGIPLALIGAILLSLGAQFQHRGVARMEEHHGGEASSGLNLAQLKALLARPSWVIGTAFLGLAIVFQLSSLAIAPIMVVQPLGAVALVMTAIMNSRLTKIRLDAISIRAIVMCVGGVGVFVALAAVFAKSTVITQRELSTVLIILVIVLALWIALFAIFRKGASPVFYILGAGMLFGFVATLAKVVIDRIKTIVILGSGIESTDLLTMLCIVGLIAASLLGSYFVQTAYASGPPDLVVAGLTVVDPLVAVSVGIIVLGEASDAPVWAVIAFVITGAVAIFGVFSLSKHHPQLKV</sequence>
<feature type="transmembrane region" description="Helical" evidence="5">
    <location>
        <begin position="255"/>
        <end position="276"/>
    </location>
</feature>